<keyword evidence="2" id="KW-1185">Reference proteome</keyword>
<feature type="non-terminal residue" evidence="1">
    <location>
        <position position="56"/>
    </location>
</feature>
<evidence type="ECO:0000313" key="2">
    <source>
        <dbReference type="Proteomes" id="UP000054359"/>
    </source>
</evidence>
<dbReference type="AlphaFoldDB" id="A0A087SXC9"/>
<proteinExistence type="predicted"/>
<accession>A0A087SXC9</accession>
<sequence>MGVNYLSLSREQMHSINIVTEIAAVMLGDTFLYSVVYLEFCIKFPEKNSAWSATVM</sequence>
<name>A0A087SXC9_STEMI</name>
<dbReference type="EMBL" id="KK112389">
    <property type="protein sequence ID" value="KFM57518.1"/>
    <property type="molecule type" value="Genomic_DNA"/>
</dbReference>
<organism evidence="1 2">
    <name type="scientific">Stegodyphus mimosarum</name>
    <name type="common">African social velvet spider</name>
    <dbReference type="NCBI Taxonomy" id="407821"/>
    <lineage>
        <taxon>Eukaryota</taxon>
        <taxon>Metazoa</taxon>
        <taxon>Ecdysozoa</taxon>
        <taxon>Arthropoda</taxon>
        <taxon>Chelicerata</taxon>
        <taxon>Arachnida</taxon>
        <taxon>Araneae</taxon>
        <taxon>Araneomorphae</taxon>
        <taxon>Entelegynae</taxon>
        <taxon>Eresoidea</taxon>
        <taxon>Eresidae</taxon>
        <taxon>Stegodyphus</taxon>
    </lineage>
</organism>
<gene>
    <name evidence="1" type="ORF">X975_15499</name>
</gene>
<reference evidence="1 2" key="1">
    <citation type="submission" date="2013-11" db="EMBL/GenBank/DDBJ databases">
        <title>Genome sequencing of Stegodyphus mimosarum.</title>
        <authorList>
            <person name="Bechsgaard J."/>
        </authorList>
    </citation>
    <scope>NUCLEOTIDE SEQUENCE [LARGE SCALE GENOMIC DNA]</scope>
</reference>
<dbReference type="Proteomes" id="UP000054359">
    <property type="component" value="Unassembled WGS sequence"/>
</dbReference>
<evidence type="ECO:0000313" key="1">
    <source>
        <dbReference type="EMBL" id="KFM57518.1"/>
    </source>
</evidence>
<protein>
    <submittedName>
        <fullName evidence="1">Uncharacterized protein</fullName>
    </submittedName>
</protein>